<organism evidence="3 4">
    <name type="scientific">Flexivirga alba</name>
    <dbReference type="NCBI Taxonomy" id="702742"/>
    <lineage>
        <taxon>Bacteria</taxon>
        <taxon>Bacillati</taxon>
        <taxon>Actinomycetota</taxon>
        <taxon>Actinomycetes</taxon>
        <taxon>Micrococcales</taxon>
        <taxon>Dermacoccaceae</taxon>
        <taxon>Flexivirga</taxon>
    </lineage>
</organism>
<dbReference type="PANTHER" id="PTHR48090">
    <property type="entry name" value="UNDECAPRENYL-PHOSPHATE 4-DEOXY-4-FORMAMIDO-L-ARABINOSE TRANSFERASE-RELATED"/>
    <property type="match status" value="1"/>
</dbReference>
<dbReference type="Gene3D" id="3.90.550.10">
    <property type="entry name" value="Spore Coat Polysaccharide Biosynthesis Protein SpsA, Chain A"/>
    <property type="match status" value="1"/>
</dbReference>
<keyword evidence="4" id="KW-1185">Reference proteome</keyword>
<dbReference type="Pfam" id="PF00535">
    <property type="entry name" value="Glycos_transf_2"/>
    <property type="match status" value="1"/>
</dbReference>
<dbReference type="SUPFAM" id="SSF53448">
    <property type="entry name" value="Nucleotide-diphospho-sugar transferases"/>
    <property type="match status" value="1"/>
</dbReference>
<dbReference type="PANTHER" id="PTHR48090:SF7">
    <property type="entry name" value="RFBJ PROTEIN"/>
    <property type="match status" value="1"/>
</dbReference>
<dbReference type="CDD" id="cd04179">
    <property type="entry name" value="DPM_DPG-synthase_like"/>
    <property type="match status" value="1"/>
</dbReference>
<dbReference type="EMBL" id="JBHSWH010000001">
    <property type="protein sequence ID" value="MFC6705036.1"/>
    <property type="molecule type" value="Genomic_DNA"/>
</dbReference>
<name>A0ABW2ADX5_9MICO</name>
<gene>
    <name evidence="3" type="ORF">ACFQDH_07070</name>
</gene>
<comment type="caution">
    <text evidence="3">The sequence shown here is derived from an EMBL/GenBank/DDBJ whole genome shotgun (WGS) entry which is preliminary data.</text>
</comment>
<sequence>MALTEQSRLLVIIPCYNEAATIVSVLEEAREHLPDADLLVVDDGSTDHTRSLALEAGARVVTLPFNLGVGGALRTGFRYAIRHGYRMALQIDGDGQHDPSTADQLLASLDGADLIIGARFADADDDYQVGITRRLVMRLLARSVARRTDAALTDVTSGFRAFGPRALSLFAAHYPAEYLGDTVEALLIASRHGLTVRQVGVAMRPRQGGAASQSSFKSVIHLLRLVPAFMMPARLKPEFPAVEESP</sequence>
<evidence type="ECO:0000259" key="2">
    <source>
        <dbReference type="Pfam" id="PF00535"/>
    </source>
</evidence>
<dbReference type="InterPro" id="IPR001173">
    <property type="entry name" value="Glyco_trans_2-like"/>
</dbReference>
<protein>
    <submittedName>
        <fullName evidence="3">Glycosyltransferase family 2 protein</fullName>
    </submittedName>
</protein>
<evidence type="ECO:0000313" key="4">
    <source>
        <dbReference type="Proteomes" id="UP001596298"/>
    </source>
</evidence>
<feature type="domain" description="Glycosyltransferase 2-like" evidence="2">
    <location>
        <begin position="11"/>
        <end position="161"/>
    </location>
</feature>
<accession>A0ABW2ADX5</accession>
<dbReference type="RefSeq" id="WP_382399812.1">
    <property type="nucleotide sequence ID" value="NZ_JBHSWH010000001.1"/>
</dbReference>
<dbReference type="InterPro" id="IPR029044">
    <property type="entry name" value="Nucleotide-diphossugar_trans"/>
</dbReference>
<comment type="similarity">
    <text evidence="1">Belongs to the glycosyltransferase 2 family.</text>
</comment>
<proteinExistence type="inferred from homology"/>
<evidence type="ECO:0000256" key="1">
    <source>
        <dbReference type="ARBA" id="ARBA00006739"/>
    </source>
</evidence>
<reference evidence="4" key="1">
    <citation type="journal article" date="2019" name="Int. J. Syst. Evol. Microbiol.">
        <title>The Global Catalogue of Microorganisms (GCM) 10K type strain sequencing project: providing services to taxonomists for standard genome sequencing and annotation.</title>
        <authorList>
            <consortium name="The Broad Institute Genomics Platform"/>
            <consortium name="The Broad Institute Genome Sequencing Center for Infectious Disease"/>
            <person name="Wu L."/>
            <person name="Ma J."/>
        </authorList>
    </citation>
    <scope>NUCLEOTIDE SEQUENCE [LARGE SCALE GENOMIC DNA]</scope>
    <source>
        <strain evidence="4">CCUG 58127</strain>
    </source>
</reference>
<dbReference type="Proteomes" id="UP001596298">
    <property type="component" value="Unassembled WGS sequence"/>
</dbReference>
<evidence type="ECO:0000313" key="3">
    <source>
        <dbReference type="EMBL" id="MFC6705036.1"/>
    </source>
</evidence>
<dbReference type="InterPro" id="IPR050256">
    <property type="entry name" value="Glycosyltransferase_2"/>
</dbReference>